<name>A0A841U4U5_9BACL</name>
<feature type="chain" id="PRO_5032916458" evidence="2">
    <location>
        <begin position="28"/>
        <end position="340"/>
    </location>
</feature>
<feature type="signal peptide" evidence="2">
    <location>
        <begin position="1"/>
        <end position="27"/>
    </location>
</feature>
<dbReference type="Pfam" id="PF00395">
    <property type="entry name" value="SLH"/>
    <property type="match status" value="2"/>
</dbReference>
<evidence type="ECO:0000313" key="4">
    <source>
        <dbReference type="EMBL" id="MBB6693024.1"/>
    </source>
</evidence>
<organism evidence="4 5">
    <name type="scientific">Cohnella xylanilytica</name>
    <dbReference type="NCBI Taxonomy" id="557555"/>
    <lineage>
        <taxon>Bacteria</taxon>
        <taxon>Bacillati</taxon>
        <taxon>Bacillota</taxon>
        <taxon>Bacilli</taxon>
        <taxon>Bacillales</taxon>
        <taxon>Paenibacillaceae</taxon>
        <taxon>Cohnella</taxon>
    </lineage>
</organism>
<gene>
    <name evidence="4" type="ORF">H7B90_16585</name>
</gene>
<feature type="domain" description="SLH" evidence="3">
    <location>
        <begin position="153"/>
        <end position="216"/>
    </location>
</feature>
<dbReference type="RefSeq" id="WP_185137009.1">
    <property type="nucleotide sequence ID" value="NZ_JACJVR010000064.1"/>
</dbReference>
<reference evidence="4 5" key="1">
    <citation type="submission" date="2020-08" db="EMBL/GenBank/DDBJ databases">
        <title>Cohnella phylogeny.</title>
        <authorList>
            <person name="Dunlap C."/>
        </authorList>
    </citation>
    <scope>NUCLEOTIDE SEQUENCE [LARGE SCALE GENOMIC DNA]</scope>
    <source>
        <strain evidence="4 5">DSM 25239</strain>
    </source>
</reference>
<evidence type="ECO:0000313" key="5">
    <source>
        <dbReference type="Proteomes" id="UP000553776"/>
    </source>
</evidence>
<sequence length="340" mass="35862">MRRTTKSIAALLIVASSCVAISGSAFAFNDIKNDPGAAHILDLKKRGIIQGVGNDLFKPGAKVNGATAVTLIVKGLKLNIDDIRFFKKPEASDFFTKVKNDAPYAGEFIIAQLNGLDIPRDIDPSKNVTREQFAHWLFKGILAKGDFAFTEQFIQYTDADAATPAYSDSIQKLLVSGIADLDKKGAFRPQDVITRSEAAVLVDKAIEFVEKTPPIVEVPENPESTILTDVKLASAAFADGVSKVTVSATAPHPGYGIEISSISFSGGQATINYRVVMPDPAALYPQVIADVHADAYIPSSYKAVLGKVEPSLPAKSEGDAASGSSSGAAAGGSTGFPINE</sequence>
<accession>A0A841U4U5</accession>
<comment type="caution">
    <text evidence="4">The sequence shown here is derived from an EMBL/GenBank/DDBJ whole genome shotgun (WGS) entry which is preliminary data.</text>
</comment>
<dbReference type="AlphaFoldDB" id="A0A841U4U5"/>
<proteinExistence type="predicted"/>
<keyword evidence="5" id="KW-1185">Reference proteome</keyword>
<feature type="region of interest" description="Disordered" evidence="1">
    <location>
        <begin position="312"/>
        <end position="340"/>
    </location>
</feature>
<keyword evidence="2" id="KW-0732">Signal</keyword>
<evidence type="ECO:0000256" key="2">
    <source>
        <dbReference type="SAM" id="SignalP"/>
    </source>
</evidence>
<feature type="compositionally biased region" description="Low complexity" evidence="1">
    <location>
        <begin position="319"/>
        <end position="328"/>
    </location>
</feature>
<evidence type="ECO:0000259" key="3">
    <source>
        <dbReference type="PROSITE" id="PS51272"/>
    </source>
</evidence>
<dbReference type="InterPro" id="IPR001119">
    <property type="entry name" value="SLH_dom"/>
</dbReference>
<evidence type="ECO:0000256" key="1">
    <source>
        <dbReference type="SAM" id="MobiDB-lite"/>
    </source>
</evidence>
<dbReference type="PROSITE" id="PS51257">
    <property type="entry name" value="PROKAR_LIPOPROTEIN"/>
    <property type="match status" value="1"/>
</dbReference>
<protein>
    <submittedName>
        <fullName evidence="4">S-layer homology domain-containing protein</fullName>
    </submittedName>
</protein>
<dbReference type="EMBL" id="JACJVR010000064">
    <property type="protein sequence ID" value="MBB6693024.1"/>
    <property type="molecule type" value="Genomic_DNA"/>
</dbReference>
<dbReference type="PROSITE" id="PS51272">
    <property type="entry name" value="SLH"/>
    <property type="match status" value="2"/>
</dbReference>
<feature type="domain" description="SLH" evidence="3">
    <location>
        <begin position="23"/>
        <end position="86"/>
    </location>
</feature>
<dbReference type="Proteomes" id="UP000553776">
    <property type="component" value="Unassembled WGS sequence"/>
</dbReference>